<keyword evidence="2" id="KW-1185">Reference proteome</keyword>
<dbReference type="Proteomes" id="UP000515847">
    <property type="component" value="Chromosome"/>
</dbReference>
<gene>
    <name evidence="1" type="ORF">BR63_19030</name>
</gene>
<dbReference type="OrthoDB" id="1666638at2"/>
<protein>
    <submittedName>
        <fullName evidence="1">Uncharacterized protein</fullName>
    </submittedName>
</protein>
<organism evidence="1 2">
    <name type="scientific">Thermanaerosceptrum fracticalcis</name>
    <dbReference type="NCBI Taxonomy" id="1712410"/>
    <lineage>
        <taxon>Bacteria</taxon>
        <taxon>Bacillati</taxon>
        <taxon>Bacillota</taxon>
        <taxon>Clostridia</taxon>
        <taxon>Eubacteriales</taxon>
        <taxon>Peptococcaceae</taxon>
        <taxon>Thermanaerosceptrum</taxon>
    </lineage>
</organism>
<accession>A0A7G6E7X3</accession>
<reference evidence="1 2" key="1">
    <citation type="journal article" date="2019" name="Front. Microbiol.">
        <title>Thermoanaerosceptrum fracticalcis gen. nov. sp. nov., a Novel Fumarate-Fermenting Microorganism From a Deep Fractured Carbonate Aquifer of the US Great Basin.</title>
        <authorList>
            <person name="Hamilton-Brehm S.D."/>
            <person name="Stewart L.E."/>
            <person name="Zavarin M."/>
            <person name="Caldwell M."/>
            <person name="Lawson P.A."/>
            <person name="Onstott T.C."/>
            <person name="Grzymski J."/>
            <person name="Neveux I."/>
            <person name="Lollar B.S."/>
            <person name="Russell C.E."/>
            <person name="Moser D.P."/>
        </authorList>
    </citation>
    <scope>NUCLEOTIDE SEQUENCE [LARGE SCALE GENOMIC DNA]</scope>
    <source>
        <strain evidence="1 2">DRI-13</strain>
    </source>
</reference>
<dbReference type="EMBL" id="CP045798">
    <property type="protein sequence ID" value="QNB48177.1"/>
    <property type="molecule type" value="Genomic_DNA"/>
</dbReference>
<proteinExistence type="predicted"/>
<name>A0A7G6E7X3_THEFR</name>
<dbReference type="AlphaFoldDB" id="A0A7G6E7X3"/>
<dbReference type="KEGG" id="tfr:BR63_19030"/>
<evidence type="ECO:0000313" key="2">
    <source>
        <dbReference type="Proteomes" id="UP000515847"/>
    </source>
</evidence>
<evidence type="ECO:0000313" key="1">
    <source>
        <dbReference type="EMBL" id="QNB48177.1"/>
    </source>
</evidence>
<dbReference type="RefSeq" id="WP_034420861.1">
    <property type="nucleotide sequence ID" value="NZ_CP045798.1"/>
</dbReference>
<sequence>METILSNFYLKYKLAEGVEIRVELTEDNVFTRCPGCGAEVQVDENMLFHVYTQGDLYSTNFYCGECGLKAR</sequence>